<evidence type="ECO:0000256" key="5">
    <source>
        <dbReference type="ARBA" id="ARBA00022989"/>
    </source>
</evidence>
<dbReference type="Pfam" id="PF02487">
    <property type="entry name" value="CLN3"/>
    <property type="match status" value="1"/>
</dbReference>
<comment type="similarity">
    <text evidence="2 7">Belongs to the battenin family.</text>
</comment>
<accession>A0AAW1D3L4</accession>
<dbReference type="InterPro" id="IPR036259">
    <property type="entry name" value="MFS_trans_sf"/>
</dbReference>
<evidence type="ECO:0000256" key="4">
    <source>
        <dbReference type="ARBA" id="ARBA00022692"/>
    </source>
</evidence>
<dbReference type="GO" id="GO:0005765">
    <property type="term" value="C:lysosomal membrane"/>
    <property type="evidence" value="ECO:0007669"/>
    <property type="project" value="UniProtKB-SubCell"/>
</dbReference>
<protein>
    <recommendedName>
        <fullName evidence="7">Battenin</fullName>
    </recommendedName>
</protein>
<keyword evidence="6 7" id="KW-0472">Membrane</keyword>
<comment type="caution">
    <text evidence="8">The sequence shown here is derived from an EMBL/GenBank/DDBJ whole genome shotgun (WGS) entry which is preliminary data.</text>
</comment>
<feature type="transmembrane region" description="Helical" evidence="7">
    <location>
        <begin position="164"/>
        <end position="183"/>
    </location>
</feature>
<dbReference type="EMBL" id="JAPXFL010000007">
    <property type="protein sequence ID" value="KAK9504524.1"/>
    <property type="molecule type" value="Genomic_DNA"/>
</dbReference>
<dbReference type="SUPFAM" id="SSF103473">
    <property type="entry name" value="MFS general substrate transporter"/>
    <property type="match status" value="1"/>
</dbReference>
<feature type="transmembrane region" description="Helical" evidence="7">
    <location>
        <begin position="106"/>
        <end position="125"/>
    </location>
</feature>
<comment type="subcellular location">
    <subcellularLocation>
        <location evidence="1">Endomembrane system</location>
        <topology evidence="1">Multi-pass membrane protein</topology>
    </subcellularLocation>
    <subcellularLocation>
        <location evidence="7">Lysosome membrane</location>
        <topology evidence="7">Multi-pass membrane protein</topology>
    </subcellularLocation>
</comment>
<evidence type="ECO:0000256" key="3">
    <source>
        <dbReference type="ARBA" id="ARBA00022448"/>
    </source>
</evidence>
<keyword evidence="3" id="KW-0813">Transport</keyword>
<dbReference type="GO" id="GO:0012505">
    <property type="term" value="C:endomembrane system"/>
    <property type="evidence" value="ECO:0007669"/>
    <property type="project" value="UniProtKB-SubCell"/>
</dbReference>
<proteinExistence type="inferred from homology"/>
<evidence type="ECO:0000256" key="7">
    <source>
        <dbReference type="RuleBase" id="RU361113"/>
    </source>
</evidence>
<dbReference type="PANTHER" id="PTHR10981">
    <property type="entry name" value="BATTENIN"/>
    <property type="match status" value="1"/>
</dbReference>
<keyword evidence="7" id="KW-0458">Lysosome</keyword>
<name>A0AAW1D3L4_9HEMI</name>
<keyword evidence="5 7" id="KW-1133">Transmembrane helix</keyword>
<evidence type="ECO:0000313" key="8">
    <source>
        <dbReference type="EMBL" id="KAK9504524.1"/>
    </source>
</evidence>
<gene>
    <name evidence="8" type="ORF">O3M35_010840</name>
</gene>
<feature type="transmembrane region" description="Helical" evidence="7">
    <location>
        <begin position="131"/>
        <end position="157"/>
    </location>
</feature>
<sequence>MDENAYEIIRDGIQYKYHLGRSDMIKLIIGFWLIGLCNNIGFVVELTAAQDLIDDIHIRRMYDEDTEWHRGCTVIGTGTILLAAVVPSLFAKIFAPFLPLMIKIRYIIIIALSTSGYITTAYGYQNLDSKWIKILGIVFMSLSSGLGESSALAYIAFFPTDNALSAWSSGTGGAGFVGASIYTVLKQFGIDRTNIIMISLIWPIIMTVSFYALIPHPKIFRIKRMLNVLENQPTEGIEDMIPIIEDPHKFKVQLLMIKKTFLIYTLPF</sequence>
<dbReference type="GO" id="GO:0051453">
    <property type="term" value="P:regulation of intracellular pH"/>
    <property type="evidence" value="ECO:0007669"/>
    <property type="project" value="TreeGrafter"/>
</dbReference>
<dbReference type="Proteomes" id="UP001461498">
    <property type="component" value="Unassembled WGS sequence"/>
</dbReference>
<evidence type="ECO:0000256" key="2">
    <source>
        <dbReference type="ARBA" id="ARBA00007467"/>
    </source>
</evidence>
<dbReference type="PANTHER" id="PTHR10981:SF0">
    <property type="entry name" value="BATTENIN"/>
    <property type="match status" value="1"/>
</dbReference>
<dbReference type="InterPro" id="IPR003492">
    <property type="entry name" value="Battenin_disease_Cln3"/>
</dbReference>
<evidence type="ECO:0000313" key="9">
    <source>
        <dbReference type="Proteomes" id="UP001461498"/>
    </source>
</evidence>
<dbReference type="PRINTS" id="PR01315">
    <property type="entry name" value="BATTENIN"/>
</dbReference>
<reference evidence="8 9" key="1">
    <citation type="submission" date="2022-12" db="EMBL/GenBank/DDBJ databases">
        <title>Chromosome-level genome assembly of true bugs.</title>
        <authorList>
            <person name="Ma L."/>
            <person name="Li H."/>
        </authorList>
    </citation>
    <scope>NUCLEOTIDE SEQUENCE [LARGE SCALE GENOMIC DNA]</scope>
    <source>
        <strain evidence="8">Lab_2022b</strain>
    </source>
</reference>
<comment type="caution">
    <text evidence="7">Lacks conserved residue(s) required for the propagation of feature annotation.</text>
</comment>
<feature type="transmembrane region" description="Helical" evidence="7">
    <location>
        <begin position="68"/>
        <end position="94"/>
    </location>
</feature>
<organism evidence="8 9">
    <name type="scientific">Rhynocoris fuscipes</name>
    <dbReference type="NCBI Taxonomy" id="488301"/>
    <lineage>
        <taxon>Eukaryota</taxon>
        <taxon>Metazoa</taxon>
        <taxon>Ecdysozoa</taxon>
        <taxon>Arthropoda</taxon>
        <taxon>Hexapoda</taxon>
        <taxon>Insecta</taxon>
        <taxon>Pterygota</taxon>
        <taxon>Neoptera</taxon>
        <taxon>Paraneoptera</taxon>
        <taxon>Hemiptera</taxon>
        <taxon>Heteroptera</taxon>
        <taxon>Panheteroptera</taxon>
        <taxon>Cimicomorpha</taxon>
        <taxon>Reduviidae</taxon>
        <taxon>Harpactorinae</taxon>
        <taxon>Harpactorini</taxon>
        <taxon>Rhynocoris</taxon>
    </lineage>
</organism>
<feature type="transmembrane region" description="Helical" evidence="7">
    <location>
        <begin position="27"/>
        <end position="48"/>
    </location>
</feature>
<keyword evidence="4 7" id="KW-0812">Transmembrane</keyword>
<evidence type="ECO:0000256" key="6">
    <source>
        <dbReference type="ARBA" id="ARBA00023136"/>
    </source>
</evidence>
<evidence type="ECO:0000256" key="1">
    <source>
        <dbReference type="ARBA" id="ARBA00004127"/>
    </source>
</evidence>
<keyword evidence="9" id="KW-1185">Reference proteome</keyword>
<feature type="transmembrane region" description="Helical" evidence="7">
    <location>
        <begin position="195"/>
        <end position="214"/>
    </location>
</feature>
<dbReference type="AlphaFoldDB" id="A0AAW1D3L4"/>